<dbReference type="Proteomes" id="UP000001070">
    <property type="component" value="Unassembled WGS sequence"/>
</dbReference>
<feature type="chain" id="PRO_5002812128" evidence="4">
    <location>
        <begin position="22"/>
        <end position="553"/>
    </location>
</feature>
<keyword evidence="3" id="KW-1133">Transmembrane helix</keyword>
<dbReference type="SUPFAM" id="SSF52058">
    <property type="entry name" value="L domain-like"/>
    <property type="match status" value="2"/>
</dbReference>
<gene>
    <name evidence="5" type="primary">Dgri\GH18328</name>
    <name evidence="5" type="ORF">Dgri_GH18328</name>
</gene>
<dbReference type="InterPro" id="IPR050333">
    <property type="entry name" value="SLRP"/>
</dbReference>
<keyword evidence="6" id="KW-1185">Reference proteome</keyword>
<evidence type="ECO:0000256" key="2">
    <source>
        <dbReference type="ARBA" id="ARBA00022737"/>
    </source>
</evidence>
<evidence type="ECO:0000256" key="4">
    <source>
        <dbReference type="SAM" id="SignalP"/>
    </source>
</evidence>
<dbReference type="InterPro" id="IPR032675">
    <property type="entry name" value="LRR_dom_sf"/>
</dbReference>
<dbReference type="InParanoid" id="B4JF51"/>
<feature type="signal peptide" evidence="4">
    <location>
        <begin position="1"/>
        <end position="21"/>
    </location>
</feature>
<dbReference type="HOGENOM" id="CLU_491148_0_0_1"/>
<evidence type="ECO:0000313" key="5">
    <source>
        <dbReference type="EMBL" id="EDV93332.1"/>
    </source>
</evidence>
<evidence type="ECO:0000256" key="3">
    <source>
        <dbReference type="SAM" id="Phobius"/>
    </source>
</evidence>
<protein>
    <submittedName>
        <fullName evidence="5">GH18328</fullName>
    </submittedName>
</protein>
<evidence type="ECO:0000313" key="6">
    <source>
        <dbReference type="Proteomes" id="UP000001070"/>
    </source>
</evidence>
<keyword evidence="1" id="KW-0433">Leucine-rich repeat</keyword>
<dbReference type="PhylomeDB" id="B4JF51"/>
<organism evidence="6">
    <name type="scientific">Drosophila grimshawi</name>
    <name type="common">Hawaiian fruit fly</name>
    <name type="synonym">Idiomyia grimshawi</name>
    <dbReference type="NCBI Taxonomy" id="7222"/>
    <lineage>
        <taxon>Eukaryota</taxon>
        <taxon>Metazoa</taxon>
        <taxon>Ecdysozoa</taxon>
        <taxon>Arthropoda</taxon>
        <taxon>Hexapoda</taxon>
        <taxon>Insecta</taxon>
        <taxon>Pterygota</taxon>
        <taxon>Neoptera</taxon>
        <taxon>Endopterygota</taxon>
        <taxon>Diptera</taxon>
        <taxon>Brachycera</taxon>
        <taxon>Muscomorpha</taxon>
        <taxon>Ephydroidea</taxon>
        <taxon>Drosophilidae</taxon>
        <taxon>Drosophila</taxon>
        <taxon>Hawaiian Drosophila</taxon>
    </lineage>
</organism>
<evidence type="ECO:0000256" key="1">
    <source>
        <dbReference type="ARBA" id="ARBA00022614"/>
    </source>
</evidence>
<dbReference type="InterPro" id="IPR001611">
    <property type="entry name" value="Leu-rich_rpt"/>
</dbReference>
<accession>B4JF51</accession>
<reference evidence="5 6" key="1">
    <citation type="journal article" date="2007" name="Nature">
        <title>Evolution of genes and genomes on the Drosophila phylogeny.</title>
        <authorList>
            <consortium name="Drosophila 12 Genomes Consortium"/>
            <person name="Clark A.G."/>
            <person name="Eisen M.B."/>
            <person name="Smith D.R."/>
            <person name="Bergman C.M."/>
            <person name="Oliver B."/>
            <person name="Markow T.A."/>
            <person name="Kaufman T.C."/>
            <person name="Kellis M."/>
            <person name="Gelbart W."/>
            <person name="Iyer V.N."/>
            <person name="Pollard D.A."/>
            <person name="Sackton T.B."/>
            <person name="Larracuente A.M."/>
            <person name="Singh N.D."/>
            <person name="Abad J.P."/>
            <person name="Abt D.N."/>
            <person name="Adryan B."/>
            <person name="Aguade M."/>
            <person name="Akashi H."/>
            <person name="Anderson W.W."/>
            <person name="Aquadro C.F."/>
            <person name="Ardell D.H."/>
            <person name="Arguello R."/>
            <person name="Artieri C.G."/>
            <person name="Barbash D.A."/>
            <person name="Barker D."/>
            <person name="Barsanti P."/>
            <person name="Batterham P."/>
            <person name="Batzoglou S."/>
            <person name="Begun D."/>
            <person name="Bhutkar A."/>
            <person name="Blanco E."/>
            <person name="Bosak S.A."/>
            <person name="Bradley R.K."/>
            <person name="Brand A.D."/>
            <person name="Brent M.R."/>
            <person name="Brooks A.N."/>
            <person name="Brown R.H."/>
            <person name="Butlin R.K."/>
            <person name="Caggese C."/>
            <person name="Calvi B.R."/>
            <person name="Bernardo de Carvalho A."/>
            <person name="Caspi A."/>
            <person name="Castrezana S."/>
            <person name="Celniker S.E."/>
            <person name="Chang J.L."/>
            <person name="Chapple C."/>
            <person name="Chatterji S."/>
            <person name="Chinwalla A."/>
            <person name="Civetta A."/>
            <person name="Clifton S.W."/>
            <person name="Comeron J.M."/>
            <person name="Costello J.C."/>
            <person name="Coyne J.A."/>
            <person name="Daub J."/>
            <person name="David R.G."/>
            <person name="Delcher A.L."/>
            <person name="Delehaunty K."/>
            <person name="Do C.B."/>
            <person name="Ebling H."/>
            <person name="Edwards K."/>
            <person name="Eickbush T."/>
            <person name="Evans J.D."/>
            <person name="Filipski A."/>
            <person name="Findeiss S."/>
            <person name="Freyhult E."/>
            <person name="Fulton L."/>
            <person name="Fulton R."/>
            <person name="Garcia A.C."/>
            <person name="Gardiner A."/>
            <person name="Garfield D.A."/>
            <person name="Garvin B.E."/>
            <person name="Gibson G."/>
            <person name="Gilbert D."/>
            <person name="Gnerre S."/>
            <person name="Godfrey J."/>
            <person name="Good R."/>
            <person name="Gotea V."/>
            <person name="Gravely B."/>
            <person name="Greenberg A.J."/>
            <person name="Griffiths-Jones S."/>
            <person name="Gross S."/>
            <person name="Guigo R."/>
            <person name="Gustafson E.A."/>
            <person name="Haerty W."/>
            <person name="Hahn M.W."/>
            <person name="Halligan D.L."/>
            <person name="Halpern A.L."/>
            <person name="Halter G.M."/>
            <person name="Han M.V."/>
            <person name="Heger A."/>
            <person name="Hillier L."/>
            <person name="Hinrichs A.S."/>
            <person name="Holmes I."/>
            <person name="Hoskins R.A."/>
            <person name="Hubisz M.J."/>
            <person name="Hultmark D."/>
            <person name="Huntley M.A."/>
            <person name="Jaffe D.B."/>
            <person name="Jagadeeshan S."/>
            <person name="Jeck W.R."/>
            <person name="Johnson J."/>
            <person name="Jones C.D."/>
            <person name="Jordan W.C."/>
            <person name="Karpen G.H."/>
            <person name="Kataoka E."/>
            <person name="Keightley P.D."/>
            <person name="Kheradpour P."/>
            <person name="Kirkness E.F."/>
            <person name="Koerich L.B."/>
            <person name="Kristiansen K."/>
            <person name="Kudrna D."/>
            <person name="Kulathinal R.J."/>
            <person name="Kumar S."/>
            <person name="Kwok R."/>
            <person name="Lander E."/>
            <person name="Langley C.H."/>
            <person name="Lapoint R."/>
            <person name="Lazzaro B.P."/>
            <person name="Lee S.J."/>
            <person name="Levesque L."/>
            <person name="Li R."/>
            <person name="Lin C.F."/>
            <person name="Lin M.F."/>
            <person name="Lindblad-Toh K."/>
            <person name="Llopart A."/>
            <person name="Long M."/>
            <person name="Low L."/>
            <person name="Lozovsky E."/>
            <person name="Lu J."/>
            <person name="Luo M."/>
            <person name="Machado C.A."/>
            <person name="Makalowski W."/>
            <person name="Marzo M."/>
            <person name="Matsuda M."/>
            <person name="Matzkin L."/>
            <person name="McAllister B."/>
            <person name="McBride C.S."/>
            <person name="McKernan B."/>
            <person name="McKernan K."/>
            <person name="Mendez-Lago M."/>
            <person name="Minx P."/>
            <person name="Mollenhauer M.U."/>
            <person name="Montooth K."/>
            <person name="Mount S.M."/>
            <person name="Mu X."/>
            <person name="Myers E."/>
            <person name="Negre B."/>
            <person name="Newfeld S."/>
            <person name="Nielsen R."/>
            <person name="Noor M.A."/>
            <person name="O'Grady P."/>
            <person name="Pachter L."/>
            <person name="Papaceit M."/>
            <person name="Parisi M.J."/>
            <person name="Parisi M."/>
            <person name="Parts L."/>
            <person name="Pedersen J.S."/>
            <person name="Pesole G."/>
            <person name="Phillippy A.M."/>
            <person name="Ponting C.P."/>
            <person name="Pop M."/>
            <person name="Porcelli D."/>
            <person name="Powell J.R."/>
            <person name="Prohaska S."/>
            <person name="Pruitt K."/>
            <person name="Puig M."/>
            <person name="Quesneville H."/>
            <person name="Ram K.R."/>
            <person name="Rand D."/>
            <person name="Rasmussen M.D."/>
            <person name="Reed L.K."/>
            <person name="Reenan R."/>
            <person name="Reily A."/>
            <person name="Remington K.A."/>
            <person name="Rieger T.T."/>
            <person name="Ritchie M.G."/>
            <person name="Robin C."/>
            <person name="Rogers Y.H."/>
            <person name="Rohde C."/>
            <person name="Rozas J."/>
            <person name="Rubenfield M.J."/>
            <person name="Ruiz A."/>
            <person name="Russo S."/>
            <person name="Salzberg S.L."/>
            <person name="Sanchez-Gracia A."/>
            <person name="Saranga D.J."/>
            <person name="Sato H."/>
            <person name="Schaeffer S.W."/>
            <person name="Schatz M.C."/>
            <person name="Schlenke T."/>
            <person name="Schwartz R."/>
            <person name="Segarra C."/>
            <person name="Singh R.S."/>
            <person name="Sirot L."/>
            <person name="Sirota M."/>
            <person name="Sisneros N.B."/>
            <person name="Smith C.D."/>
            <person name="Smith T.F."/>
            <person name="Spieth J."/>
            <person name="Stage D.E."/>
            <person name="Stark A."/>
            <person name="Stephan W."/>
            <person name="Strausberg R.L."/>
            <person name="Strempel S."/>
            <person name="Sturgill D."/>
            <person name="Sutton G."/>
            <person name="Sutton G.G."/>
            <person name="Tao W."/>
            <person name="Teichmann S."/>
            <person name="Tobari Y.N."/>
            <person name="Tomimura Y."/>
            <person name="Tsolas J.M."/>
            <person name="Valente V.L."/>
            <person name="Venter E."/>
            <person name="Venter J.C."/>
            <person name="Vicario S."/>
            <person name="Vieira F.G."/>
            <person name="Vilella A.J."/>
            <person name="Villasante A."/>
            <person name="Walenz B."/>
            <person name="Wang J."/>
            <person name="Wasserman M."/>
            <person name="Watts T."/>
            <person name="Wilson D."/>
            <person name="Wilson R.K."/>
            <person name="Wing R.A."/>
            <person name="Wolfner M.F."/>
            <person name="Wong A."/>
            <person name="Wong G.K."/>
            <person name="Wu C.I."/>
            <person name="Wu G."/>
            <person name="Yamamoto D."/>
            <person name="Yang H.P."/>
            <person name="Yang S.P."/>
            <person name="Yorke J.A."/>
            <person name="Yoshida K."/>
            <person name="Zdobnov E."/>
            <person name="Zhang P."/>
            <person name="Zhang Y."/>
            <person name="Zimin A.V."/>
            <person name="Baldwin J."/>
            <person name="Abdouelleil A."/>
            <person name="Abdulkadir J."/>
            <person name="Abebe A."/>
            <person name="Abera B."/>
            <person name="Abreu J."/>
            <person name="Acer S.C."/>
            <person name="Aftuck L."/>
            <person name="Alexander A."/>
            <person name="An P."/>
            <person name="Anderson E."/>
            <person name="Anderson S."/>
            <person name="Arachi H."/>
            <person name="Azer M."/>
            <person name="Bachantsang P."/>
            <person name="Barry A."/>
            <person name="Bayul T."/>
            <person name="Berlin A."/>
            <person name="Bessette D."/>
            <person name="Bloom T."/>
            <person name="Blye J."/>
            <person name="Boguslavskiy L."/>
            <person name="Bonnet C."/>
            <person name="Boukhgalter B."/>
            <person name="Bourzgui I."/>
            <person name="Brown A."/>
            <person name="Cahill P."/>
            <person name="Channer S."/>
            <person name="Cheshatsang Y."/>
            <person name="Chuda L."/>
            <person name="Citroen M."/>
            <person name="Collymore A."/>
            <person name="Cooke P."/>
            <person name="Costello M."/>
            <person name="D'Aco K."/>
            <person name="Daza R."/>
            <person name="De Haan G."/>
            <person name="DeGray S."/>
            <person name="DeMaso C."/>
            <person name="Dhargay N."/>
            <person name="Dooley K."/>
            <person name="Dooley E."/>
            <person name="Doricent M."/>
            <person name="Dorje P."/>
            <person name="Dorjee K."/>
            <person name="Dupes A."/>
            <person name="Elong R."/>
            <person name="Falk J."/>
            <person name="Farina A."/>
            <person name="Faro S."/>
            <person name="Ferguson D."/>
            <person name="Fisher S."/>
            <person name="Foley C.D."/>
            <person name="Franke A."/>
            <person name="Friedrich D."/>
            <person name="Gadbois L."/>
            <person name="Gearin G."/>
            <person name="Gearin C.R."/>
            <person name="Giannoukos G."/>
            <person name="Goode T."/>
            <person name="Graham J."/>
            <person name="Grandbois E."/>
            <person name="Grewal S."/>
            <person name="Gyaltsen K."/>
            <person name="Hafez N."/>
            <person name="Hagos B."/>
            <person name="Hall J."/>
            <person name="Henson C."/>
            <person name="Hollinger A."/>
            <person name="Honan T."/>
            <person name="Huard M.D."/>
            <person name="Hughes L."/>
            <person name="Hurhula B."/>
            <person name="Husby M.E."/>
            <person name="Kamat A."/>
            <person name="Kanga B."/>
            <person name="Kashin S."/>
            <person name="Khazanovich D."/>
            <person name="Kisner P."/>
            <person name="Lance K."/>
            <person name="Lara M."/>
            <person name="Lee W."/>
            <person name="Lennon N."/>
            <person name="Letendre F."/>
            <person name="LeVine R."/>
            <person name="Lipovsky A."/>
            <person name="Liu X."/>
            <person name="Liu J."/>
            <person name="Liu S."/>
            <person name="Lokyitsang T."/>
            <person name="Lokyitsang Y."/>
            <person name="Lubonja R."/>
            <person name="Lui A."/>
            <person name="MacDonald P."/>
            <person name="Magnisalis V."/>
            <person name="Maru K."/>
            <person name="Matthews C."/>
            <person name="McCusker W."/>
            <person name="McDonough S."/>
            <person name="Mehta T."/>
            <person name="Meldrim J."/>
            <person name="Meneus L."/>
            <person name="Mihai O."/>
            <person name="Mihalev A."/>
            <person name="Mihova T."/>
            <person name="Mittelman R."/>
            <person name="Mlenga V."/>
            <person name="Montmayeur A."/>
            <person name="Mulrain L."/>
            <person name="Navidi A."/>
            <person name="Naylor J."/>
            <person name="Negash T."/>
            <person name="Nguyen T."/>
            <person name="Nguyen N."/>
            <person name="Nicol R."/>
            <person name="Norbu C."/>
            <person name="Norbu N."/>
            <person name="Novod N."/>
            <person name="O'Neill B."/>
            <person name="Osman S."/>
            <person name="Markiewicz E."/>
            <person name="Oyono O.L."/>
            <person name="Patti C."/>
            <person name="Phunkhang P."/>
            <person name="Pierre F."/>
            <person name="Priest M."/>
            <person name="Raghuraman S."/>
            <person name="Rege F."/>
            <person name="Reyes R."/>
            <person name="Rise C."/>
            <person name="Rogov P."/>
            <person name="Ross K."/>
            <person name="Ryan E."/>
            <person name="Settipalli S."/>
            <person name="Shea T."/>
            <person name="Sherpa N."/>
            <person name="Shi L."/>
            <person name="Shih D."/>
            <person name="Sparrow T."/>
            <person name="Spaulding J."/>
            <person name="Stalker J."/>
            <person name="Stange-Thomann N."/>
            <person name="Stavropoulos S."/>
            <person name="Stone C."/>
            <person name="Strader C."/>
            <person name="Tesfaye S."/>
            <person name="Thomson T."/>
            <person name="Thoulutsang Y."/>
            <person name="Thoulutsang D."/>
            <person name="Topham K."/>
            <person name="Topping I."/>
            <person name="Tsamla T."/>
            <person name="Vassiliev H."/>
            <person name="Vo A."/>
            <person name="Wangchuk T."/>
            <person name="Wangdi T."/>
            <person name="Weiand M."/>
            <person name="Wilkinson J."/>
            <person name="Wilson A."/>
            <person name="Yadav S."/>
            <person name="Young G."/>
            <person name="Yu Q."/>
            <person name="Zembek L."/>
            <person name="Zhong D."/>
            <person name="Zimmer A."/>
            <person name="Zwirko Z."/>
            <person name="Jaffe D.B."/>
            <person name="Alvarez P."/>
            <person name="Brockman W."/>
            <person name="Butler J."/>
            <person name="Chin C."/>
            <person name="Gnerre S."/>
            <person name="Grabherr M."/>
            <person name="Kleber M."/>
            <person name="Mauceli E."/>
            <person name="MacCallum I."/>
        </authorList>
    </citation>
    <scope>NUCLEOTIDE SEQUENCE [LARGE SCALE GENOMIC DNA]</scope>
    <source>
        <strain evidence="6">Tucson 15287-2541.00</strain>
    </source>
</reference>
<keyword evidence="2" id="KW-0677">Repeat</keyword>
<dbReference type="SMART" id="SM00369">
    <property type="entry name" value="LRR_TYP"/>
    <property type="match status" value="9"/>
</dbReference>
<dbReference type="InterPro" id="IPR003591">
    <property type="entry name" value="Leu-rich_rpt_typical-subtyp"/>
</dbReference>
<dbReference type="eggNOG" id="KOG0619">
    <property type="taxonomic scope" value="Eukaryota"/>
</dbReference>
<dbReference type="EMBL" id="CH916369">
    <property type="protein sequence ID" value="EDV93332.1"/>
    <property type="molecule type" value="Genomic_DNA"/>
</dbReference>
<sequence length="553" mass="61958">MQTKCLLQLQLLLLGIQWLLASPIYDSNERLNLSASCPSASCSLWGLQSNYQRPLRYSAGQVSQLEELLLGNCQMRALPLELLRLAPNLRILIIQNCSVYHLYKEDFQATPQLTQLILPRNHISRLREQQFVALQQLEVLQLDHNGILVLQAEAFKGLSKLKLLGLQGNGIIQLVAGAFEPLPNLLNLDLSDNEISQINPETFSKNSKLQTLLLNGNQLKQFEPSCLAPRSNLRLLDLSNCRQLEQLHLHGAQRLMLEGSAVSRLIIDGGVINLQAGRNAMTQLHIGDKSAVIELDLHQNQLNVNATAELLDGMWNLQRLDLSKNNIDSLSSVGGNSSTLSLLLPSLTDLNLAHNQLLSLPPDSSLLPGHLLQLDISYNHLLSVSADNFAALPSLQSLHMESNRLHEFDYELFHRQHPRLQELGICDNELGYTLMHNMLIYMSDRGIHLPVNCLRRPVHSMDTKSMSDEPVNAAQTCTPTGVGGIHPYWTTRDVLAMVTLLVVFCILIMQLYNILKEEGWLGRMQQWLMGRQPDVVTGANARARRLNEEDSEV</sequence>
<dbReference type="KEGG" id="dgr:6563078"/>
<dbReference type="OrthoDB" id="2013775at2759"/>
<keyword evidence="3" id="KW-0472">Membrane</keyword>
<proteinExistence type="predicted"/>
<dbReference type="FunCoup" id="B4JF51">
    <property type="interactions" value="1"/>
</dbReference>
<feature type="transmembrane region" description="Helical" evidence="3">
    <location>
        <begin position="494"/>
        <end position="515"/>
    </location>
</feature>
<dbReference type="PROSITE" id="PS51450">
    <property type="entry name" value="LRR"/>
    <property type="match status" value="3"/>
</dbReference>
<dbReference type="PANTHER" id="PTHR45712">
    <property type="entry name" value="AGAP008170-PA"/>
    <property type="match status" value="1"/>
</dbReference>
<keyword evidence="3" id="KW-0812">Transmembrane</keyword>
<dbReference type="AlphaFoldDB" id="B4JF51"/>
<dbReference type="PANTHER" id="PTHR45712:SF22">
    <property type="entry name" value="INSULIN-LIKE GROWTH FACTOR-BINDING PROTEIN COMPLEX ACID LABILE SUBUNIT"/>
    <property type="match status" value="1"/>
</dbReference>
<name>B4JF51_DROGR</name>
<keyword evidence="4" id="KW-0732">Signal</keyword>
<dbReference type="PRINTS" id="PR00019">
    <property type="entry name" value="LEURICHRPT"/>
</dbReference>
<dbReference type="OMA" id="IHPYWTT"/>
<dbReference type="Pfam" id="PF13855">
    <property type="entry name" value="LRR_8"/>
    <property type="match status" value="2"/>
</dbReference>
<dbReference type="Gene3D" id="3.80.10.10">
    <property type="entry name" value="Ribonuclease Inhibitor"/>
    <property type="match status" value="2"/>
</dbReference>
<dbReference type="STRING" id="7222.B4JF51"/>